<keyword evidence="2 5" id="KW-0812">Transmembrane</keyword>
<gene>
    <name evidence="6" type="ORF">MFFC18_34070</name>
</gene>
<evidence type="ECO:0000256" key="1">
    <source>
        <dbReference type="ARBA" id="ARBA00004127"/>
    </source>
</evidence>
<feature type="transmembrane region" description="Helical" evidence="5">
    <location>
        <begin position="235"/>
        <end position="253"/>
    </location>
</feature>
<dbReference type="STRING" id="980251.GCA_001642875_02667"/>
<feature type="transmembrane region" description="Helical" evidence="5">
    <location>
        <begin position="37"/>
        <end position="56"/>
    </location>
</feature>
<protein>
    <recommendedName>
        <fullName evidence="8">Isoprenylcysteine carboxyl methyltransferase (ICMT) family protein</fullName>
    </recommendedName>
</protein>
<keyword evidence="4 5" id="KW-0472">Membrane</keyword>
<evidence type="ECO:0000256" key="3">
    <source>
        <dbReference type="ARBA" id="ARBA00022989"/>
    </source>
</evidence>
<proteinExistence type="predicted"/>
<dbReference type="Pfam" id="PF04191">
    <property type="entry name" value="PEMT"/>
    <property type="match status" value="1"/>
</dbReference>
<evidence type="ECO:0000256" key="4">
    <source>
        <dbReference type="ARBA" id="ARBA00023136"/>
    </source>
</evidence>
<dbReference type="AlphaFoldDB" id="A0A5B9PAZ8"/>
<dbReference type="KEGG" id="mff:MFFC18_34070"/>
<dbReference type="GO" id="GO:0012505">
    <property type="term" value="C:endomembrane system"/>
    <property type="evidence" value="ECO:0007669"/>
    <property type="project" value="UniProtKB-SubCell"/>
</dbReference>
<comment type="subcellular location">
    <subcellularLocation>
        <location evidence="1">Endomembrane system</location>
        <topology evidence="1">Multi-pass membrane protein</topology>
    </subcellularLocation>
</comment>
<reference evidence="6 7" key="1">
    <citation type="submission" date="2019-08" db="EMBL/GenBank/DDBJ databases">
        <title>Deep-cultivation of Planctomycetes and their phenomic and genomic characterization uncovers novel biology.</title>
        <authorList>
            <person name="Wiegand S."/>
            <person name="Jogler M."/>
            <person name="Boedeker C."/>
            <person name="Pinto D."/>
            <person name="Vollmers J."/>
            <person name="Rivas-Marin E."/>
            <person name="Kohn T."/>
            <person name="Peeters S.H."/>
            <person name="Heuer A."/>
            <person name="Rast P."/>
            <person name="Oberbeckmann S."/>
            <person name="Bunk B."/>
            <person name="Jeske O."/>
            <person name="Meyerdierks A."/>
            <person name="Storesund J.E."/>
            <person name="Kallscheuer N."/>
            <person name="Luecker S."/>
            <person name="Lage O.M."/>
            <person name="Pohl T."/>
            <person name="Merkel B.J."/>
            <person name="Hornburger P."/>
            <person name="Mueller R.-W."/>
            <person name="Bruemmer F."/>
            <person name="Labrenz M."/>
            <person name="Spormann A.M."/>
            <person name="Op den Camp H."/>
            <person name="Overmann J."/>
            <person name="Amann R."/>
            <person name="Jetten M.S.M."/>
            <person name="Mascher T."/>
            <person name="Medema M.H."/>
            <person name="Devos D.P."/>
            <person name="Kaster A.-K."/>
            <person name="Ovreas L."/>
            <person name="Rohde M."/>
            <person name="Galperin M.Y."/>
            <person name="Jogler C."/>
        </authorList>
    </citation>
    <scope>NUCLEOTIDE SEQUENCE [LARGE SCALE GENOMIC DNA]</scope>
    <source>
        <strain evidence="6 7">FC18</strain>
    </source>
</reference>
<keyword evidence="7" id="KW-1185">Reference proteome</keyword>
<dbReference type="Gene3D" id="1.20.120.1630">
    <property type="match status" value="1"/>
</dbReference>
<dbReference type="Proteomes" id="UP000322214">
    <property type="component" value="Chromosome"/>
</dbReference>
<evidence type="ECO:0000313" key="7">
    <source>
        <dbReference type="Proteomes" id="UP000322214"/>
    </source>
</evidence>
<evidence type="ECO:0000256" key="2">
    <source>
        <dbReference type="ARBA" id="ARBA00022692"/>
    </source>
</evidence>
<feature type="transmembrane region" description="Helical" evidence="5">
    <location>
        <begin position="68"/>
        <end position="86"/>
    </location>
</feature>
<evidence type="ECO:0000256" key="5">
    <source>
        <dbReference type="SAM" id="Phobius"/>
    </source>
</evidence>
<feature type="transmembrane region" description="Helical" evidence="5">
    <location>
        <begin position="160"/>
        <end position="186"/>
    </location>
</feature>
<keyword evidence="3 5" id="KW-1133">Transmembrane helix</keyword>
<accession>A0A5B9PAZ8</accession>
<feature type="transmembrane region" description="Helical" evidence="5">
    <location>
        <begin position="130"/>
        <end position="148"/>
    </location>
</feature>
<name>A0A5B9PAZ8_9BACT</name>
<organism evidence="6 7">
    <name type="scientific">Mariniblastus fucicola</name>
    <dbReference type="NCBI Taxonomy" id="980251"/>
    <lineage>
        <taxon>Bacteria</taxon>
        <taxon>Pseudomonadati</taxon>
        <taxon>Planctomycetota</taxon>
        <taxon>Planctomycetia</taxon>
        <taxon>Pirellulales</taxon>
        <taxon>Pirellulaceae</taxon>
        <taxon>Mariniblastus</taxon>
    </lineage>
</organism>
<feature type="transmembrane region" description="Helical" evidence="5">
    <location>
        <begin position="92"/>
        <end position="110"/>
    </location>
</feature>
<sequence>MKETGYLLQAALVSVWWVALASDESFFAAFQFKGIPPVAFWAFFSPDIILIATASAIRAYRDVTECEYVILGAFGYAALYCANATLLTASGFLPTGLMLLGVAYNIFLCFNESLFRNSSSSHTRNVLKTIIQIVCIWILALVVIPYVILDAFNALAMPKLSISLFLGTAMFGCFSVLGLCSSYFMVRDGSGTPLPLDQTNRLVESGPYHFVRNPMAIAGIGQGIGVAVIFQSVPILIYSLLGALVWHTVVRPIEERDMVRRFGGAYLEYRHRVSCWIPTFLKRTG</sequence>
<evidence type="ECO:0008006" key="8">
    <source>
        <dbReference type="Google" id="ProtNLM"/>
    </source>
</evidence>
<dbReference type="InterPro" id="IPR007318">
    <property type="entry name" value="Phopholipid_MeTrfase"/>
</dbReference>
<dbReference type="EMBL" id="CP042912">
    <property type="protein sequence ID" value="QEG23508.1"/>
    <property type="molecule type" value="Genomic_DNA"/>
</dbReference>
<dbReference type="RefSeq" id="WP_157665007.1">
    <property type="nucleotide sequence ID" value="NZ_CP042912.1"/>
</dbReference>
<evidence type="ECO:0000313" key="6">
    <source>
        <dbReference type="EMBL" id="QEG23508.1"/>
    </source>
</evidence>